<dbReference type="GO" id="GO:0006813">
    <property type="term" value="P:potassium ion transport"/>
    <property type="evidence" value="ECO:0007669"/>
    <property type="project" value="InterPro"/>
</dbReference>
<dbReference type="GO" id="GO:0005637">
    <property type="term" value="C:nuclear inner membrane"/>
    <property type="evidence" value="ECO:0007669"/>
    <property type="project" value="TreeGrafter"/>
</dbReference>
<evidence type="ECO:0000313" key="11">
    <source>
        <dbReference type="Proteomes" id="UP000694892"/>
    </source>
</evidence>
<dbReference type="GO" id="GO:0006355">
    <property type="term" value="P:regulation of DNA-templated transcription"/>
    <property type="evidence" value="ECO:0007669"/>
    <property type="project" value="TreeGrafter"/>
</dbReference>
<dbReference type="InterPro" id="IPR000402">
    <property type="entry name" value="Na/K_ATPase_sub_beta"/>
</dbReference>
<evidence type="ECO:0000256" key="5">
    <source>
        <dbReference type="ARBA" id="ARBA00022989"/>
    </source>
</evidence>
<keyword evidence="3" id="KW-0812">Transmembrane</keyword>
<dbReference type="GO" id="GO:0005890">
    <property type="term" value="C:sodium:potassium-exchanging ATPase complex"/>
    <property type="evidence" value="ECO:0007669"/>
    <property type="project" value="InterPro"/>
</dbReference>
<comment type="subcellular location">
    <subcellularLocation>
        <location evidence="1">Membrane</location>
        <topology evidence="1">Single-pass type II membrane protein</topology>
    </subcellularLocation>
</comment>
<comment type="similarity">
    <text evidence="2">Belongs to the X(+)/potassium ATPases subunit beta family.</text>
</comment>
<dbReference type="PANTHER" id="PTHR11523:SF12">
    <property type="entry name" value="PROTEIN ATP1B4"/>
    <property type="match status" value="1"/>
</dbReference>
<dbReference type="PROSITE" id="PS00391">
    <property type="entry name" value="ATPASE_NA_K_BETA_2"/>
    <property type="match status" value="1"/>
</dbReference>
<evidence type="ECO:0000256" key="4">
    <source>
        <dbReference type="ARBA" id="ARBA00022968"/>
    </source>
</evidence>
<dbReference type="PANTHER" id="PTHR11523">
    <property type="entry name" value="SODIUM/POTASSIUM-DEPENDENT ATPASE BETA SUBUNIT"/>
    <property type="match status" value="1"/>
</dbReference>
<evidence type="ECO:0000256" key="7">
    <source>
        <dbReference type="ARBA" id="ARBA00039968"/>
    </source>
</evidence>
<proteinExistence type="inferred from homology"/>
<keyword evidence="6" id="KW-0472">Membrane</keyword>
<organism evidence="10 11">
    <name type="scientific">Xenopus laevis</name>
    <name type="common">African clawed frog</name>
    <dbReference type="NCBI Taxonomy" id="8355"/>
    <lineage>
        <taxon>Eukaryota</taxon>
        <taxon>Metazoa</taxon>
        <taxon>Chordata</taxon>
        <taxon>Craniata</taxon>
        <taxon>Vertebrata</taxon>
        <taxon>Euteleostomi</taxon>
        <taxon>Amphibia</taxon>
        <taxon>Batrachia</taxon>
        <taxon>Anura</taxon>
        <taxon>Pipoidea</taxon>
        <taxon>Pipidae</taxon>
        <taxon>Xenopodinae</taxon>
        <taxon>Xenopus</taxon>
        <taxon>Xenopus</taxon>
    </lineage>
</organism>
<dbReference type="InterPro" id="IPR038702">
    <property type="entry name" value="Na/K_ATPase_sub_beta_sf"/>
</dbReference>
<dbReference type="Proteomes" id="UP000694892">
    <property type="component" value="Chromosome 8S"/>
</dbReference>
<keyword evidence="5" id="KW-1133">Transmembrane helix</keyword>
<keyword evidence="4" id="KW-0735">Signal-anchor</keyword>
<reference evidence="11" key="1">
    <citation type="journal article" date="2016" name="Nature">
        <title>Genome evolution in the allotetraploid frog Xenopus laevis.</title>
        <authorList>
            <person name="Session A.M."/>
            <person name="Uno Y."/>
            <person name="Kwon T."/>
            <person name="Chapman J.A."/>
            <person name="Toyoda A."/>
            <person name="Takahashi S."/>
            <person name="Fukui A."/>
            <person name="Hikosaka A."/>
            <person name="Suzuki A."/>
            <person name="Kondo M."/>
            <person name="van Heeringen S.J."/>
            <person name="Quigley I."/>
            <person name="Heinz S."/>
            <person name="Ogino H."/>
            <person name="Ochi H."/>
            <person name="Hellsten U."/>
            <person name="Lyons J.B."/>
            <person name="Simakov O."/>
            <person name="Putnam N."/>
            <person name="Stites J."/>
            <person name="Kuroki Y."/>
            <person name="Tanaka T."/>
            <person name="Michiue T."/>
            <person name="Watanabe M."/>
            <person name="Bogdanovic O."/>
            <person name="Lister R."/>
            <person name="Georgiou G."/>
            <person name="Paranjpe S.S."/>
            <person name="van Kruijsbergen I."/>
            <person name="Shu S."/>
            <person name="Carlson J."/>
            <person name="Kinoshita T."/>
            <person name="Ohta Y."/>
            <person name="Mawaribuchi S."/>
            <person name="Jenkins J."/>
            <person name="Grimwood J."/>
            <person name="Schmutz J."/>
            <person name="Mitros T."/>
            <person name="Mozaffari S.V."/>
            <person name="Suzuki Y."/>
            <person name="Haramoto Y."/>
            <person name="Yamamoto T.S."/>
            <person name="Takagi C."/>
            <person name="Heald R."/>
            <person name="Miller K."/>
            <person name="Haudenschild C."/>
            <person name="Kitzman J."/>
            <person name="Nakayama T."/>
            <person name="Izutsu Y."/>
            <person name="Robert J."/>
            <person name="Fortriede J."/>
            <person name="Burns K."/>
            <person name="Lotay V."/>
            <person name="Karimi K."/>
            <person name="Yasuoka Y."/>
            <person name="Dichmann D.S."/>
            <person name="Flajnik M.F."/>
            <person name="Houston D.W."/>
            <person name="Shendure J."/>
            <person name="DuPasquier L."/>
            <person name="Vize P.D."/>
            <person name="Zorn A.M."/>
            <person name="Ito M."/>
            <person name="Marcotte E.M."/>
            <person name="Wallingford J.B."/>
            <person name="Ito Y."/>
            <person name="Asashima M."/>
            <person name="Ueno N."/>
            <person name="Matsuda Y."/>
            <person name="Veenstra G.J."/>
            <person name="Fujiyama A."/>
            <person name="Harland R.M."/>
            <person name="Taira M."/>
            <person name="Rokhsar D.S."/>
        </authorList>
    </citation>
    <scope>NUCLEOTIDE SEQUENCE [LARGE SCALE GENOMIC DNA]</scope>
    <source>
        <strain evidence="11">J</strain>
    </source>
</reference>
<evidence type="ECO:0000256" key="2">
    <source>
        <dbReference type="ARBA" id="ARBA00005876"/>
    </source>
</evidence>
<dbReference type="Pfam" id="PF00287">
    <property type="entry name" value="Na_K-ATPase"/>
    <property type="match status" value="1"/>
</dbReference>
<evidence type="ECO:0000256" key="6">
    <source>
        <dbReference type="ARBA" id="ARBA00023136"/>
    </source>
</evidence>
<accession>A0A974C3I1</accession>
<evidence type="ECO:0000313" key="10">
    <source>
        <dbReference type="EMBL" id="OCT65843.1"/>
    </source>
</evidence>
<evidence type="ECO:0000256" key="3">
    <source>
        <dbReference type="ARBA" id="ARBA00022692"/>
    </source>
</evidence>
<gene>
    <name evidence="10" type="ORF">XELAEV_18042093mg</name>
</gene>
<protein>
    <recommendedName>
        <fullName evidence="7">Protein ATP1B4</fullName>
    </recommendedName>
    <alternativeName>
        <fullName evidence="9">X,K-ATPase subunit beta-m</fullName>
    </alternativeName>
    <alternativeName>
        <fullName evidence="8">X/potassium-transporting ATPase subunit beta-m</fullName>
    </alternativeName>
</protein>
<sequence length="322" mass="36023">MVSYASHALCITSNATTLHRMGTLMTEMVLMGKLDMIILVLYLPDVQVHSFQQQGDQCGTTYPREEGAASGRNRYIFALQTGDVNPQDAVHPNANLTAWAQAAPPLPSVSTDQRVTIAPRLRPLVHALRVLTKPASAAAFLCIVQQLVLKRPETKYNDETQQAKNLACTPGKYFLQPGEDYEERIACQFRSSLLKNCSGIEDPTFGFEQGKPCILLKMNRIVGYQAGSGIPIYVTCEVLKADMSYLGSVNFYPSDKFDLMYYPYYGKLTHVNYTSPVIAMHFTEVLRDRDVNIQCKINGEDIISDHEKDRFLGRVVFTLHIG</sequence>
<evidence type="ECO:0000256" key="8">
    <source>
        <dbReference type="ARBA" id="ARBA00041325"/>
    </source>
</evidence>
<dbReference type="Gene3D" id="2.60.40.1660">
    <property type="entry name" value="Na, k-atpase alpha subunit"/>
    <property type="match status" value="1"/>
</dbReference>
<dbReference type="AlphaFoldDB" id="A0A974C3I1"/>
<dbReference type="EMBL" id="CM004481">
    <property type="protein sequence ID" value="OCT65843.1"/>
    <property type="molecule type" value="Genomic_DNA"/>
</dbReference>
<evidence type="ECO:0000256" key="9">
    <source>
        <dbReference type="ARBA" id="ARBA00042956"/>
    </source>
</evidence>
<name>A0A974C3I1_XENLA</name>
<evidence type="ECO:0000256" key="1">
    <source>
        <dbReference type="ARBA" id="ARBA00004606"/>
    </source>
</evidence>
<dbReference type="GO" id="GO:0006814">
    <property type="term" value="P:sodium ion transport"/>
    <property type="evidence" value="ECO:0007669"/>
    <property type="project" value="InterPro"/>
</dbReference>